<gene>
    <name evidence="1" type="ORF">MHPYR_470023</name>
</gene>
<proteinExistence type="predicted"/>
<reference evidence="1" key="1">
    <citation type="submission" date="2016-03" db="EMBL/GenBank/DDBJ databases">
        <authorList>
            <person name="Ploux O."/>
        </authorList>
    </citation>
    <scope>NUCLEOTIDE SEQUENCE</scope>
    <source>
        <strain evidence="1">UC10</strain>
    </source>
</reference>
<dbReference type="AlphaFoldDB" id="A0A1Y5PK37"/>
<organism evidence="1">
    <name type="scientific">uncultured Mycobacterium sp</name>
    <dbReference type="NCBI Taxonomy" id="171292"/>
    <lineage>
        <taxon>Bacteria</taxon>
        <taxon>Bacillati</taxon>
        <taxon>Actinomycetota</taxon>
        <taxon>Actinomycetes</taxon>
        <taxon>Mycobacteriales</taxon>
        <taxon>Mycobacteriaceae</taxon>
        <taxon>Mycobacterium</taxon>
        <taxon>environmental samples</taxon>
    </lineage>
</organism>
<sequence length="69" mass="7495">MPPSPILMDCHVDGIGESGRSLHAGRGAELVKESVVAVCRGEVLMCIHRTYSGRLTFRRAVCTLDVPNE</sequence>
<protein>
    <submittedName>
        <fullName evidence="1">Uncharacterized protein</fullName>
    </submittedName>
</protein>
<evidence type="ECO:0000313" key="1">
    <source>
        <dbReference type="EMBL" id="SBS77689.1"/>
    </source>
</evidence>
<accession>A0A1Y5PK37</accession>
<name>A0A1Y5PK37_9MYCO</name>
<dbReference type="EMBL" id="FLQS01000042">
    <property type="protein sequence ID" value="SBS77689.1"/>
    <property type="molecule type" value="Genomic_DNA"/>
</dbReference>